<proteinExistence type="predicted"/>
<dbReference type="Proteomes" id="UP000617340">
    <property type="component" value="Unassembled WGS sequence"/>
</dbReference>
<evidence type="ECO:0000256" key="1">
    <source>
        <dbReference type="SAM" id="MobiDB-lite"/>
    </source>
</evidence>
<gene>
    <name evidence="2" type="ORF">HZH68_004351</name>
</gene>
<feature type="compositionally biased region" description="Polar residues" evidence="1">
    <location>
        <begin position="55"/>
        <end position="76"/>
    </location>
</feature>
<evidence type="ECO:0000313" key="2">
    <source>
        <dbReference type="EMBL" id="KAF7409970.1"/>
    </source>
</evidence>
<protein>
    <submittedName>
        <fullName evidence="2">Uncharacterized protein</fullName>
    </submittedName>
</protein>
<accession>A0A834NI86</accession>
<feature type="region of interest" description="Disordered" evidence="1">
    <location>
        <begin position="45"/>
        <end position="76"/>
    </location>
</feature>
<name>A0A834NI86_VESGE</name>
<comment type="caution">
    <text evidence="2">The sequence shown here is derived from an EMBL/GenBank/DDBJ whole genome shotgun (WGS) entry which is preliminary data.</text>
</comment>
<reference evidence="2" key="1">
    <citation type="journal article" date="2020" name="G3 (Bethesda)">
        <title>High-Quality Assemblies for Three Invasive Social Wasps from the &lt;i&gt;Vespula&lt;/i&gt; Genus.</title>
        <authorList>
            <person name="Harrop T.W.R."/>
            <person name="Guhlin J."/>
            <person name="McLaughlin G.M."/>
            <person name="Permina E."/>
            <person name="Stockwell P."/>
            <person name="Gilligan J."/>
            <person name="Le Lec M.F."/>
            <person name="Gruber M.A.M."/>
            <person name="Quinn O."/>
            <person name="Lovegrove M."/>
            <person name="Duncan E.J."/>
            <person name="Remnant E.J."/>
            <person name="Van Eeckhoven J."/>
            <person name="Graham B."/>
            <person name="Knapp R.A."/>
            <person name="Langford K.W."/>
            <person name="Kronenberg Z."/>
            <person name="Press M.O."/>
            <person name="Eacker S.M."/>
            <person name="Wilson-Rankin E.E."/>
            <person name="Purcell J."/>
            <person name="Lester P.J."/>
            <person name="Dearden P.K."/>
        </authorList>
    </citation>
    <scope>NUCLEOTIDE SEQUENCE</scope>
    <source>
        <strain evidence="2">Linc-1</strain>
    </source>
</reference>
<dbReference type="EMBL" id="JACSDZ010000003">
    <property type="protein sequence ID" value="KAF7409970.1"/>
    <property type="molecule type" value="Genomic_DNA"/>
</dbReference>
<organism evidence="2 3">
    <name type="scientific">Vespula germanica</name>
    <name type="common">German yellow jacket</name>
    <name type="synonym">Paravespula germanica</name>
    <dbReference type="NCBI Taxonomy" id="30212"/>
    <lineage>
        <taxon>Eukaryota</taxon>
        <taxon>Metazoa</taxon>
        <taxon>Ecdysozoa</taxon>
        <taxon>Arthropoda</taxon>
        <taxon>Hexapoda</taxon>
        <taxon>Insecta</taxon>
        <taxon>Pterygota</taxon>
        <taxon>Neoptera</taxon>
        <taxon>Endopterygota</taxon>
        <taxon>Hymenoptera</taxon>
        <taxon>Apocrita</taxon>
        <taxon>Aculeata</taxon>
        <taxon>Vespoidea</taxon>
        <taxon>Vespidae</taxon>
        <taxon>Vespinae</taxon>
        <taxon>Vespula</taxon>
    </lineage>
</organism>
<sequence length="76" mass="7882">MFGGGVGVGVGIRVGEGEGRVPSPSVITLVELDRKADLHNYETTLGRRRAAGASSPDQSPTLFFSHSPTVAGSENK</sequence>
<evidence type="ECO:0000313" key="3">
    <source>
        <dbReference type="Proteomes" id="UP000617340"/>
    </source>
</evidence>
<keyword evidence="3" id="KW-1185">Reference proteome</keyword>
<dbReference type="AlphaFoldDB" id="A0A834NI86"/>